<dbReference type="Proteomes" id="UP001159042">
    <property type="component" value="Unassembled WGS sequence"/>
</dbReference>
<dbReference type="AlphaFoldDB" id="A0AAV8VQT2"/>
<keyword evidence="2" id="KW-1185">Reference proteome</keyword>
<organism evidence="1 2">
    <name type="scientific">Exocentrus adspersus</name>
    <dbReference type="NCBI Taxonomy" id="1586481"/>
    <lineage>
        <taxon>Eukaryota</taxon>
        <taxon>Metazoa</taxon>
        <taxon>Ecdysozoa</taxon>
        <taxon>Arthropoda</taxon>
        <taxon>Hexapoda</taxon>
        <taxon>Insecta</taxon>
        <taxon>Pterygota</taxon>
        <taxon>Neoptera</taxon>
        <taxon>Endopterygota</taxon>
        <taxon>Coleoptera</taxon>
        <taxon>Polyphaga</taxon>
        <taxon>Cucujiformia</taxon>
        <taxon>Chrysomeloidea</taxon>
        <taxon>Cerambycidae</taxon>
        <taxon>Lamiinae</taxon>
        <taxon>Acanthocinini</taxon>
        <taxon>Exocentrus</taxon>
    </lineage>
</organism>
<evidence type="ECO:0000313" key="1">
    <source>
        <dbReference type="EMBL" id="KAJ8916311.1"/>
    </source>
</evidence>
<sequence length="121" mass="13781">MNHRKLLWIAHHITVLLRKKVPGYTSEWTTIVEDQLEKKTGRLELSGVGGSWGALRLRCEASLFRLYRANSLEVEVRPDTPQPASVLLMTPSNGGLFGDRLHRVTCFNFKIPSLTDTRDTY</sequence>
<dbReference type="EMBL" id="JANEYG010000043">
    <property type="protein sequence ID" value="KAJ8916311.1"/>
    <property type="molecule type" value="Genomic_DNA"/>
</dbReference>
<evidence type="ECO:0000313" key="2">
    <source>
        <dbReference type="Proteomes" id="UP001159042"/>
    </source>
</evidence>
<protein>
    <submittedName>
        <fullName evidence="1">Uncharacterized protein</fullName>
    </submittedName>
</protein>
<comment type="caution">
    <text evidence="1">The sequence shown here is derived from an EMBL/GenBank/DDBJ whole genome shotgun (WGS) entry which is preliminary data.</text>
</comment>
<proteinExistence type="predicted"/>
<reference evidence="1 2" key="1">
    <citation type="journal article" date="2023" name="Insect Mol. Biol.">
        <title>Genome sequencing provides insights into the evolution of gene families encoding plant cell wall-degrading enzymes in longhorned beetles.</title>
        <authorList>
            <person name="Shin N.R."/>
            <person name="Okamura Y."/>
            <person name="Kirsch R."/>
            <person name="Pauchet Y."/>
        </authorList>
    </citation>
    <scope>NUCLEOTIDE SEQUENCE [LARGE SCALE GENOMIC DNA]</scope>
    <source>
        <strain evidence="1">EAD_L_NR</strain>
    </source>
</reference>
<accession>A0AAV8VQT2</accession>
<name>A0AAV8VQT2_9CUCU</name>
<gene>
    <name evidence="1" type="ORF">NQ315_005006</name>
</gene>